<accession>A0AAX2BFW0</accession>
<reference evidence="1 2" key="1">
    <citation type="submission" date="2016-04" db="EMBL/GenBank/DDBJ databases">
        <authorList>
            <person name="Regsiter A."/>
            <person name="William W."/>
        </authorList>
    </citation>
    <scope>NUCLEOTIDE SEQUENCE [LARGE SCALE GENOMIC DNA]</scope>
    <source>
        <strain evidence="1 2">92</strain>
    </source>
</reference>
<protein>
    <submittedName>
        <fullName evidence="1">Membrane protein</fullName>
    </submittedName>
</protein>
<evidence type="ECO:0000313" key="1">
    <source>
        <dbReference type="EMBL" id="SAZ24757.1"/>
    </source>
</evidence>
<sequence length="42" mass="5003">MVKKQTVLFLHYTIFTSLINGLAQYFPQIQRKTSIFQSIKNR</sequence>
<proteinExistence type="predicted"/>
<name>A0AAX2BFW0_CITAM</name>
<dbReference type="Proteomes" id="UP000245995">
    <property type="component" value="Chromosome CITRO92"/>
</dbReference>
<evidence type="ECO:0000313" key="2">
    <source>
        <dbReference type="Proteomes" id="UP000245995"/>
    </source>
</evidence>
<organism evidence="1 2">
    <name type="scientific">Citrobacter amalonaticus</name>
    <dbReference type="NCBI Taxonomy" id="35703"/>
    <lineage>
        <taxon>Bacteria</taxon>
        <taxon>Pseudomonadati</taxon>
        <taxon>Pseudomonadota</taxon>
        <taxon>Gammaproteobacteria</taxon>
        <taxon>Enterobacterales</taxon>
        <taxon>Enterobacteriaceae</taxon>
        <taxon>Citrobacter</taxon>
    </lineage>
</organism>
<dbReference type="EMBL" id="LT556085">
    <property type="protein sequence ID" value="SAZ24757.1"/>
    <property type="molecule type" value="Genomic_DNA"/>
</dbReference>
<dbReference type="AlphaFoldDB" id="A0AAX2BFW0"/>
<gene>
    <name evidence="1" type="ORF">CITRO92_1419</name>
</gene>